<dbReference type="PANTHER" id="PTHR21600:SF84">
    <property type="entry name" value="PSEUDOURIDINE SYNTHASE RSUA_RLUA-LIKE DOMAIN-CONTAINING PROTEIN"/>
    <property type="match status" value="1"/>
</dbReference>
<sequence>MPDTGSRLPAAPPLPMRDGIAASRVYLPRGPWKTLGEFLPGRFPHVPAEIIARRLAQGEIVDGTGVAQRADSAYRAGMWLWYYREVPDESVLPFDLPILHQDARLVVVDKPHFMASTPGGRHLRETALTRLRRLLALPDLTPLHRLDRETAGVLMFCADPAARGAYQSLFQARAVVKEYEALAPLPGGLALPLTRRSRLEDVRGCFVVREAPGAPNSETRIELMGLDGCPDGMARYRLLPLTGRKHQLRAHMSALGLPIVNDGLYPRRQAATAPDDFRQPLQLLARAIAFRDPFLGIMRRFESTRSLRLSQ</sequence>
<dbReference type="AlphaFoldDB" id="A0A853FGC1"/>
<dbReference type="PROSITE" id="PS01129">
    <property type="entry name" value="PSI_RLU"/>
    <property type="match status" value="1"/>
</dbReference>
<dbReference type="Pfam" id="PF00849">
    <property type="entry name" value="PseudoU_synth_2"/>
    <property type="match status" value="1"/>
</dbReference>
<dbReference type="Proteomes" id="UP000580517">
    <property type="component" value="Unassembled WGS sequence"/>
</dbReference>
<gene>
    <name evidence="2" type="ORF">H0A68_11605</name>
</gene>
<evidence type="ECO:0000259" key="1">
    <source>
        <dbReference type="Pfam" id="PF00849"/>
    </source>
</evidence>
<dbReference type="InterPro" id="IPR020103">
    <property type="entry name" value="PsdUridine_synth_cat_dom_sf"/>
</dbReference>
<protein>
    <submittedName>
        <fullName evidence="2">Pseudouridine synthase</fullName>
    </submittedName>
</protein>
<feature type="domain" description="Pseudouridine synthase RsuA/RluA-like" evidence="1">
    <location>
        <begin position="105"/>
        <end position="254"/>
    </location>
</feature>
<proteinExistence type="predicted"/>
<dbReference type="GO" id="GO:0140098">
    <property type="term" value="F:catalytic activity, acting on RNA"/>
    <property type="evidence" value="ECO:0007669"/>
    <property type="project" value="UniProtKB-ARBA"/>
</dbReference>
<dbReference type="PANTHER" id="PTHR21600">
    <property type="entry name" value="MITOCHONDRIAL RNA PSEUDOURIDINE SYNTHASE"/>
    <property type="match status" value="1"/>
</dbReference>
<dbReference type="Gene3D" id="3.30.2350.10">
    <property type="entry name" value="Pseudouridine synthase"/>
    <property type="match status" value="1"/>
</dbReference>
<reference evidence="2 3" key="1">
    <citation type="submission" date="2020-07" db="EMBL/GenBank/DDBJ databases">
        <title>Taxonomic revisions and descriptions of new bacterial species based on genomic comparisons in the high-G+C-content subgroup of the family Alcaligenaceae.</title>
        <authorList>
            <person name="Szabo A."/>
            <person name="Felfoldi T."/>
        </authorList>
    </citation>
    <scope>NUCLEOTIDE SEQUENCE [LARGE SCALE GENOMIC DNA]</scope>
    <source>
        <strain evidence="2 3">DSM 25264</strain>
    </source>
</reference>
<accession>A0A853FGC1</accession>
<name>A0A853FGC1_9BURK</name>
<dbReference type="InterPro" id="IPR050188">
    <property type="entry name" value="RluA_PseudoU_synthase"/>
</dbReference>
<dbReference type="SUPFAM" id="SSF55120">
    <property type="entry name" value="Pseudouridine synthase"/>
    <property type="match status" value="1"/>
</dbReference>
<dbReference type="GO" id="GO:0003723">
    <property type="term" value="F:RNA binding"/>
    <property type="evidence" value="ECO:0007669"/>
    <property type="project" value="InterPro"/>
</dbReference>
<evidence type="ECO:0000313" key="3">
    <source>
        <dbReference type="Proteomes" id="UP000580517"/>
    </source>
</evidence>
<keyword evidence="3" id="KW-1185">Reference proteome</keyword>
<dbReference type="InterPro" id="IPR006224">
    <property type="entry name" value="PsdUridine_synth_RluA-like_CS"/>
</dbReference>
<comment type="caution">
    <text evidence="2">The sequence shown here is derived from an EMBL/GenBank/DDBJ whole genome shotgun (WGS) entry which is preliminary data.</text>
</comment>
<dbReference type="GO" id="GO:0000455">
    <property type="term" value="P:enzyme-directed rRNA pseudouridine synthesis"/>
    <property type="evidence" value="ECO:0007669"/>
    <property type="project" value="TreeGrafter"/>
</dbReference>
<dbReference type="RefSeq" id="WP_129969343.1">
    <property type="nucleotide sequence ID" value="NZ_JACCEW010000003.1"/>
</dbReference>
<dbReference type="InterPro" id="IPR006145">
    <property type="entry name" value="PsdUridine_synth_RsuA/RluA"/>
</dbReference>
<dbReference type="GO" id="GO:0009982">
    <property type="term" value="F:pseudouridine synthase activity"/>
    <property type="evidence" value="ECO:0007669"/>
    <property type="project" value="InterPro"/>
</dbReference>
<organism evidence="2 3">
    <name type="scientific">Allopusillimonas soli</name>
    <dbReference type="NCBI Taxonomy" id="659016"/>
    <lineage>
        <taxon>Bacteria</taxon>
        <taxon>Pseudomonadati</taxon>
        <taxon>Pseudomonadota</taxon>
        <taxon>Betaproteobacteria</taxon>
        <taxon>Burkholderiales</taxon>
        <taxon>Alcaligenaceae</taxon>
        <taxon>Allopusillimonas</taxon>
    </lineage>
</organism>
<dbReference type="OrthoDB" id="9785808at2"/>
<dbReference type="EMBL" id="JACCEW010000003">
    <property type="protein sequence ID" value="NYT37521.1"/>
    <property type="molecule type" value="Genomic_DNA"/>
</dbReference>
<evidence type="ECO:0000313" key="2">
    <source>
        <dbReference type="EMBL" id="NYT37521.1"/>
    </source>
</evidence>